<dbReference type="Gene3D" id="3.40.50.1700">
    <property type="entry name" value="Glycoside hydrolase family 3 C-terminal domain"/>
    <property type="match status" value="1"/>
</dbReference>
<gene>
    <name evidence="9" type="ORF">ACFQB0_11480</name>
</gene>
<evidence type="ECO:0000259" key="8">
    <source>
        <dbReference type="Pfam" id="PF01915"/>
    </source>
</evidence>
<dbReference type="PRINTS" id="PR00133">
    <property type="entry name" value="GLHYDRLASE3"/>
</dbReference>
<dbReference type="InterPro" id="IPR036881">
    <property type="entry name" value="Glyco_hydro_3_C_sf"/>
</dbReference>
<dbReference type="SUPFAM" id="SSF51445">
    <property type="entry name" value="(Trans)glycosidases"/>
    <property type="match status" value="1"/>
</dbReference>
<dbReference type="InterPro" id="IPR051915">
    <property type="entry name" value="Cellulose_Degrad_GH3"/>
</dbReference>
<dbReference type="Gene3D" id="3.20.20.300">
    <property type="entry name" value="Glycoside hydrolase, family 3, N-terminal domain"/>
    <property type="match status" value="1"/>
</dbReference>
<dbReference type="InterPro" id="IPR036962">
    <property type="entry name" value="Glyco_hydro_3_N_sf"/>
</dbReference>
<comment type="similarity">
    <text evidence="2">Belongs to the glycosyl hydrolase 3 family.</text>
</comment>
<evidence type="ECO:0000256" key="5">
    <source>
        <dbReference type="ARBA" id="ARBA00022801"/>
    </source>
</evidence>
<organism evidence="9 10">
    <name type="scientific">Luethyella okanaganae</name>
    <dbReference type="NCBI Taxonomy" id="69372"/>
    <lineage>
        <taxon>Bacteria</taxon>
        <taxon>Bacillati</taxon>
        <taxon>Actinomycetota</taxon>
        <taxon>Actinomycetes</taxon>
        <taxon>Micrococcales</taxon>
        <taxon>Microbacteriaceae</taxon>
        <taxon>Luethyella</taxon>
    </lineage>
</organism>
<sequence>MSDIIETADARASAPVDPSYRDASLPVSERVERLLAQMTLEEKAGLFFQAMITFGEGGELAGPDPAFGLPGTDEYVVTKGMTHFNVLGAAETGEQMAGWHNKLQALAASTRLGIPVTVSTDPRHSFSENPGAAMLAGPFSQWPESIGLAAIRDASLVERFGDIARQEYTAVGIRVALHPQIDLATEPRWSRQVATFGEDPELTSQLGAAYIRGFQGGELGPESVATMTKHFPGGGPQKDGEDPHFAYGREQVYPGGEFELHLKPFEAALEAGTSQIMPYYGMPVGTEYEEVGFGFNKSVITGLLRERYGFDGIVCTDWGLVSDAELMGEPFPARAWGVEHLSPRERMIKVLNAGVDQFGGESNPELLVDIVRSGEVSEERLDVSARRLLREKFVLGLFDRPFVDVERASVVVGSAEFVAAGEAAQRASITVLTNSSTEAGMPVLPLARGLRLYVDGIAPEIAGEYGTVVESEAEADVAILRIQAPYEQRATMFENFFHAGSLDFADEVVEHIRSVAAVVPTVVDVLLDRPAILTPIVGEVGAVVANYGANARALLDVLTGAAQPRGRLPFDLPSSMVAVEANRPDVPFDTKDPLFRFGHGLTL</sequence>
<comment type="caution">
    <text evidence="9">The sequence shown here is derived from an EMBL/GenBank/DDBJ whole genome shotgun (WGS) entry which is preliminary data.</text>
</comment>
<evidence type="ECO:0000256" key="4">
    <source>
        <dbReference type="ARBA" id="ARBA00022729"/>
    </source>
</evidence>
<keyword evidence="4" id="KW-0732">Signal</keyword>
<evidence type="ECO:0000256" key="6">
    <source>
        <dbReference type="ARBA" id="ARBA00023295"/>
    </source>
</evidence>
<accession>A0ABW1VF40</accession>
<dbReference type="GO" id="GO:0016798">
    <property type="term" value="F:hydrolase activity, acting on glycosyl bonds"/>
    <property type="evidence" value="ECO:0007669"/>
    <property type="project" value="UniProtKB-KW"/>
</dbReference>
<evidence type="ECO:0000256" key="3">
    <source>
        <dbReference type="ARBA" id="ARBA00012744"/>
    </source>
</evidence>
<dbReference type="Pfam" id="PF00933">
    <property type="entry name" value="Glyco_hydro_3"/>
    <property type="match status" value="1"/>
</dbReference>
<dbReference type="Pfam" id="PF01915">
    <property type="entry name" value="Glyco_hydro_3_C"/>
    <property type="match status" value="1"/>
</dbReference>
<dbReference type="EMBL" id="JBHSTP010000003">
    <property type="protein sequence ID" value="MFC6356728.1"/>
    <property type="molecule type" value="Genomic_DNA"/>
</dbReference>
<dbReference type="SUPFAM" id="SSF52279">
    <property type="entry name" value="Beta-D-glucan exohydrolase, C-terminal domain"/>
    <property type="match status" value="1"/>
</dbReference>
<dbReference type="RefSeq" id="WP_386731646.1">
    <property type="nucleotide sequence ID" value="NZ_JBHSTP010000003.1"/>
</dbReference>
<comment type="catalytic activity">
    <reaction evidence="1">
        <text>Hydrolysis of terminal, non-reducing beta-D-glucosyl residues with release of beta-D-glucose.</text>
        <dbReference type="EC" id="3.2.1.21"/>
    </reaction>
</comment>
<evidence type="ECO:0000313" key="10">
    <source>
        <dbReference type="Proteomes" id="UP001596306"/>
    </source>
</evidence>
<feature type="domain" description="Glycoside hydrolase family 3 N-terminal" evidence="7">
    <location>
        <begin position="89"/>
        <end position="390"/>
    </location>
</feature>
<evidence type="ECO:0000256" key="2">
    <source>
        <dbReference type="ARBA" id="ARBA00005336"/>
    </source>
</evidence>
<evidence type="ECO:0000259" key="7">
    <source>
        <dbReference type="Pfam" id="PF00933"/>
    </source>
</evidence>
<dbReference type="InterPro" id="IPR017853">
    <property type="entry name" value="GH"/>
</dbReference>
<dbReference type="PANTHER" id="PTHR30620:SF16">
    <property type="entry name" value="LYSOSOMAL BETA GLUCOSIDASE"/>
    <property type="match status" value="1"/>
</dbReference>
<dbReference type="InterPro" id="IPR002772">
    <property type="entry name" value="Glyco_hydro_3_C"/>
</dbReference>
<name>A0ABW1VF40_9MICO</name>
<dbReference type="Proteomes" id="UP001596306">
    <property type="component" value="Unassembled WGS sequence"/>
</dbReference>
<evidence type="ECO:0000256" key="1">
    <source>
        <dbReference type="ARBA" id="ARBA00000448"/>
    </source>
</evidence>
<protein>
    <recommendedName>
        <fullName evidence="3">beta-glucosidase</fullName>
        <ecNumber evidence="3">3.2.1.21</ecNumber>
    </recommendedName>
</protein>
<evidence type="ECO:0000313" key="9">
    <source>
        <dbReference type="EMBL" id="MFC6356728.1"/>
    </source>
</evidence>
<feature type="domain" description="Glycoside hydrolase family 3 C-terminal" evidence="8">
    <location>
        <begin position="462"/>
        <end position="602"/>
    </location>
</feature>
<proteinExistence type="inferred from homology"/>
<keyword evidence="5 9" id="KW-0378">Hydrolase</keyword>
<dbReference type="InterPro" id="IPR001764">
    <property type="entry name" value="Glyco_hydro_3_N"/>
</dbReference>
<reference evidence="10" key="1">
    <citation type="journal article" date="2019" name="Int. J. Syst. Evol. Microbiol.">
        <title>The Global Catalogue of Microorganisms (GCM) 10K type strain sequencing project: providing services to taxonomists for standard genome sequencing and annotation.</title>
        <authorList>
            <consortium name="The Broad Institute Genomics Platform"/>
            <consortium name="The Broad Institute Genome Sequencing Center for Infectious Disease"/>
            <person name="Wu L."/>
            <person name="Ma J."/>
        </authorList>
    </citation>
    <scope>NUCLEOTIDE SEQUENCE [LARGE SCALE GENOMIC DNA]</scope>
    <source>
        <strain evidence="10">CCUG 43304</strain>
    </source>
</reference>
<dbReference type="EC" id="3.2.1.21" evidence="3"/>
<dbReference type="PANTHER" id="PTHR30620">
    <property type="entry name" value="PERIPLASMIC BETA-GLUCOSIDASE-RELATED"/>
    <property type="match status" value="1"/>
</dbReference>
<keyword evidence="10" id="KW-1185">Reference proteome</keyword>
<keyword evidence="6 9" id="KW-0326">Glycosidase</keyword>